<dbReference type="SMART" id="SM00382">
    <property type="entry name" value="AAA"/>
    <property type="match status" value="1"/>
</dbReference>
<reference evidence="7" key="1">
    <citation type="submission" date="2016-11" db="EMBL/GenBank/DDBJ databases">
        <authorList>
            <person name="Varghese N."/>
            <person name="Submissions S."/>
        </authorList>
    </citation>
    <scope>NUCLEOTIDE SEQUENCE [LARGE SCALE GENOMIC DNA]</scope>
    <source>
        <strain evidence="7">DSM 16785</strain>
    </source>
</reference>
<keyword evidence="8" id="KW-1185">Reference proteome</keyword>
<dbReference type="PANTHER" id="PTHR43820">
    <property type="entry name" value="HIGH-AFFINITY BRANCHED-CHAIN AMINO ACID TRANSPORT ATP-BINDING PROTEIN LIVF"/>
    <property type="match status" value="1"/>
</dbReference>
<dbReference type="EMBL" id="FQUI01000005">
    <property type="protein sequence ID" value="SHE49081.1"/>
    <property type="molecule type" value="Genomic_DNA"/>
</dbReference>
<dbReference type="Gene3D" id="3.40.50.300">
    <property type="entry name" value="P-loop containing nucleotide triphosphate hydrolases"/>
    <property type="match status" value="1"/>
</dbReference>
<dbReference type="InterPro" id="IPR052156">
    <property type="entry name" value="BCAA_Transport_ATP-bd_LivF"/>
</dbReference>
<dbReference type="PIRSF" id="PIRSF039137">
    <property type="entry name" value="ABC_branched_ATPase"/>
    <property type="match status" value="1"/>
</dbReference>
<dbReference type="InterPro" id="IPR030660">
    <property type="entry name" value="ABC_branched_ATPase_LivF/BraG"/>
</dbReference>
<dbReference type="GO" id="GO:0015807">
    <property type="term" value="P:L-amino acid transport"/>
    <property type="evidence" value="ECO:0007669"/>
    <property type="project" value="TreeGrafter"/>
</dbReference>
<dbReference type="InterPro" id="IPR003439">
    <property type="entry name" value="ABC_transporter-like_ATP-bd"/>
</dbReference>
<protein>
    <submittedName>
        <fullName evidence="7">Amino acid/amide ABC transporter ATP-binding protein 2, HAAT family</fullName>
    </submittedName>
</protein>
<dbReference type="InterPro" id="IPR003593">
    <property type="entry name" value="AAA+_ATPase"/>
</dbReference>
<proteinExistence type="inferred from homology"/>
<dbReference type="Pfam" id="PF00005">
    <property type="entry name" value="ABC_tran"/>
    <property type="match status" value="1"/>
</dbReference>
<dbReference type="CDD" id="cd03224">
    <property type="entry name" value="ABC_TM1139_LivF_branched"/>
    <property type="match status" value="1"/>
</dbReference>
<comment type="similarity">
    <text evidence="1">Belongs to the ABC transporter superfamily.</text>
</comment>
<dbReference type="RefSeq" id="WP_072863185.1">
    <property type="nucleotide sequence ID" value="NZ_FQUI01000005.1"/>
</dbReference>
<dbReference type="Proteomes" id="UP000184334">
    <property type="component" value="Unassembled WGS sequence"/>
</dbReference>
<evidence type="ECO:0000256" key="1">
    <source>
        <dbReference type="ARBA" id="ARBA00005417"/>
    </source>
</evidence>
<organism evidence="7 8">
    <name type="scientific">Marinitoga hydrogenitolerans (strain DSM 16785 / JCM 12826 / AT1271)</name>
    <dbReference type="NCBI Taxonomy" id="1122195"/>
    <lineage>
        <taxon>Bacteria</taxon>
        <taxon>Thermotogati</taxon>
        <taxon>Thermotogota</taxon>
        <taxon>Thermotogae</taxon>
        <taxon>Petrotogales</taxon>
        <taxon>Petrotogaceae</taxon>
        <taxon>Marinitoga</taxon>
    </lineage>
</organism>
<dbReference type="STRING" id="1122195.SAMN02745164_00541"/>
<keyword evidence="5" id="KW-0029">Amino-acid transport</keyword>
<dbReference type="OrthoDB" id="9776369at2"/>
<dbReference type="InterPro" id="IPR017871">
    <property type="entry name" value="ABC_transporter-like_CS"/>
</dbReference>
<keyword evidence="3" id="KW-0547">Nucleotide-binding</keyword>
<keyword evidence="2" id="KW-0813">Transport</keyword>
<accession>A0A1M4TX76</accession>
<dbReference type="GO" id="GO:0005524">
    <property type="term" value="F:ATP binding"/>
    <property type="evidence" value="ECO:0007669"/>
    <property type="project" value="UniProtKB-KW"/>
</dbReference>
<dbReference type="PROSITE" id="PS50893">
    <property type="entry name" value="ABC_TRANSPORTER_2"/>
    <property type="match status" value="1"/>
</dbReference>
<evidence type="ECO:0000313" key="8">
    <source>
        <dbReference type="Proteomes" id="UP000184334"/>
    </source>
</evidence>
<name>A0A1M4TX76_MARH1</name>
<evidence type="ECO:0000256" key="3">
    <source>
        <dbReference type="ARBA" id="ARBA00022741"/>
    </source>
</evidence>
<feature type="domain" description="ABC transporter" evidence="6">
    <location>
        <begin position="9"/>
        <end position="241"/>
    </location>
</feature>
<dbReference type="AlphaFoldDB" id="A0A1M4TX76"/>
<dbReference type="GO" id="GO:0016887">
    <property type="term" value="F:ATP hydrolysis activity"/>
    <property type="evidence" value="ECO:0007669"/>
    <property type="project" value="InterPro"/>
</dbReference>
<gene>
    <name evidence="7" type="ORF">SAMN02745164_00541</name>
</gene>
<keyword evidence="4 7" id="KW-0067">ATP-binding</keyword>
<comment type="caution">
    <text evidence="7">The sequence shown here is derived from an EMBL/GenBank/DDBJ whole genome shotgun (WGS) entry which is preliminary data.</text>
</comment>
<dbReference type="PROSITE" id="PS00211">
    <property type="entry name" value="ABC_TRANSPORTER_1"/>
    <property type="match status" value="1"/>
</dbReference>
<evidence type="ECO:0000256" key="5">
    <source>
        <dbReference type="ARBA" id="ARBA00022970"/>
    </source>
</evidence>
<sequence>MQKQNDIVLEIKNLNIFYGAIHAVKGINIKVPKGKIVTLIGANGAGKTSTLSAIAGMVKPKNGEIVYKNNNIAGKPPHEINKMGIALVPEGRRIFPNLTVYENLMMGAYNRTNKEEIERDLNWVYNLFPRLKERLKQLGGTLSGGEQQMLAISRALMSKPDLIMLDEPSLGLAPVLVSEVFDIIKVINENGGTILLIEQNAAQALKISHYGYVLETGNIILENDSDLLLKDENVQKAYLGMA</sequence>
<dbReference type="GO" id="GO:0015658">
    <property type="term" value="F:branched-chain amino acid transmembrane transporter activity"/>
    <property type="evidence" value="ECO:0007669"/>
    <property type="project" value="InterPro"/>
</dbReference>
<evidence type="ECO:0000256" key="4">
    <source>
        <dbReference type="ARBA" id="ARBA00022840"/>
    </source>
</evidence>
<evidence type="ECO:0000313" key="7">
    <source>
        <dbReference type="EMBL" id="SHE49081.1"/>
    </source>
</evidence>
<evidence type="ECO:0000259" key="6">
    <source>
        <dbReference type="PROSITE" id="PS50893"/>
    </source>
</evidence>
<dbReference type="InterPro" id="IPR027417">
    <property type="entry name" value="P-loop_NTPase"/>
</dbReference>
<evidence type="ECO:0000256" key="2">
    <source>
        <dbReference type="ARBA" id="ARBA00022448"/>
    </source>
</evidence>
<dbReference type="PANTHER" id="PTHR43820:SF4">
    <property type="entry name" value="HIGH-AFFINITY BRANCHED-CHAIN AMINO ACID TRANSPORT ATP-BINDING PROTEIN LIVF"/>
    <property type="match status" value="1"/>
</dbReference>
<dbReference type="SUPFAM" id="SSF52540">
    <property type="entry name" value="P-loop containing nucleoside triphosphate hydrolases"/>
    <property type="match status" value="1"/>
</dbReference>